<dbReference type="AlphaFoldDB" id="A0AAD0U1M8"/>
<feature type="transmembrane region" description="Helical" evidence="1">
    <location>
        <begin position="109"/>
        <end position="127"/>
    </location>
</feature>
<keyword evidence="1" id="KW-0812">Transmembrane</keyword>
<protein>
    <recommendedName>
        <fullName evidence="4">DoxX-like family protein</fullName>
    </recommendedName>
</protein>
<feature type="transmembrane region" description="Helical" evidence="1">
    <location>
        <begin position="51"/>
        <end position="70"/>
    </location>
</feature>
<sequence length="136" mass="15271">MKNLFSNLLNLASALFMFKFALPKLLAAQVSVKTFSYFAQVLPVNAKIYMYSVGLLELVVGLMMLALLFIKNEKQKALFIYVAYVLLAGTLIGALLHEYFVRPEPVAQLVTYSGCFLVICAIQFLAYKKALIARFE</sequence>
<accession>A0AAD0U1M8</accession>
<organism evidence="2 3">
    <name type="scientific">Pseudoalteromonas agarivorans</name>
    <dbReference type="NCBI Taxonomy" id="176102"/>
    <lineage>
        <taxon>Bacteria</taxon>
        <taxon>Pseudomonadati</taxon>
        <taxon>Pseudomonadota</taxon>
        <taxon>Gammaproteobacteria</taxon>
        <taxon>Alteromonadales</taxon>
        <taxon>Pseudoalteromonadaceae</taxon>
        <taxon>Pseudoalteromonas</taxon>
    </lineage>
</organism>
<dbReference type="Proteomes" id="UP000279995">
    <property type="component" value="Chromosome I"/>
</dbReference>
<evidence type="ECO:0000313" key="2">
    <source>
        <dbReference type="EMBL" id="AYM85499.1"/>
    </source>
</evidence>
<evidence type="ECO:0000256" key="1">
    <source>
        <dbReference type="SAM" id="Phobius"/>
    </source>
</evidence>
<keyword evidence="1" id="KW-0472">Membrane</keyword>
<feature type="transmembrane region" description="Helical" evidence="1">
    <location>
        <begin position="77"/>
        <end position="97"/>
    </location>
</feature>
<dbReference type="RefSeq" id="WP_121636890.1">
    <property type="nucleotide sequence ID" value="NZ_CP033065.1"/>
</dbReference>
<gene>
    <name evidence="2" type="ORF">D9T18_01715</name>
</gene>
<evidence type="ECO:0008006" key="4">
    <source>
        <dbReference type="Google" id="ProtNLM"/>
    </source>
</evidence>
<keyword evidence="1" id="KW-1133">Transmembrane helix</keyword>
<proteinExistence type="predicted"/>
<dbReference type="EMBL" id="CP033065">
    <property type="protein sequence ID" value="AYM85499.1"/>
    <property type="molecule type" value="Genomic_DNA"/>
</dbReference>
<name>A0AAD0U1M8_9GAMM</name>
<reference evidence="2 3" key="1">
    <citation type="submission" date="2018-10" db="EMBL/GenBank/DDBJ databases">
        <title>Complete Genome Sequence and Transcriptomic Profiles of a Marine Bacterium, Pseudoalteromonas agarivorans Hao 2018.</title>
        <authorList>
            <person name="Hao L."/>
        </authorList>
    </citation>
    <scope>NUCLEOTIDE SEQUENCE [LARGE SCALE GENOMIC DNA]</scope>
    <source>
        <strain evidence="2 3">Hao 2018</strain>
    </source>
</reference>
<evidence type="ECO:0000313" key="3">
    <source>
        <dbReference type="Proteomes" id="UP000279995"/>
    </source>
</evidence>